<name>A0A3P7PGY0_CYLGO</name>
<sequence length="277" mass="28211">MPNYISKIKLPSGSEYEIKDAVARQLIANGVSFIIAWNGSAAPVIANIPAGVSVSFNGTSYTGTLAAGNATAGAFYLVKSSTLPSDDNLDVYDEYVVIANGNSKTWEKIGDTRLNLGNLGDLAYKSSVTLNKGAGDNVLGEATTFALSSDAVTHGSLNGHTQKVLGSGATFNTVVTPSQTMLKPIASLGDANKVEFSLGSGDHAETLVITATAAAPSYGSDISVVTGIASTSTTTSNADSVDAVTSMPASKVGTAITVGTNDKVKVAKYNDLSVSVS</sequence>
<gene>
    <name evidence="1" type="ORF">CGOC_LOCUS8519</name>
</gene>
<reference evidence="1 2" key="1">
    <citation type="submission" date="2018-11" db="EMBL/GenBank/DDBJ databases">
        <authorList>
            <consortium name="Pathogen Informatics"/>
        </authorList>
    </citation>
    <scope>NUCLEOTIDE SEQUENCE [LARGE SCALE GENOMIC DNA]</scope>
</reference>
<accession>A0A3P7PGY0</accession>
<keyword evidence="2" id="KW-1185">Reference proteome</keyword>
<dbReference type="EMBL" id="UYRV01104326">
    <property type="protein sequence ID" value="VDN19282.1"/>
    <property type="molecule type" value="Genomic_DNA"/>
</dbReference>
<organism evidence="1 2">
    <name type="scientific">Cylicostephanus goldi</name>
    <name type="common">Nematode worm</name>
    <dbReference type="NCBI Taxonomy" id="71465"/>
    <lineage>
        <taxon>Eukaryota</taxon>
        <taxon>Metazoa</taxon>
        <taxon>Ecdysozoa</taxon>
        <taxon>Nematoda</taxon>
        <taxon>Chromadorea</taxon>
        <taxon>Rhabditida</taxon>
        <taxon>Rhabditina</taxon>
        <taxon>Rhabditomorpha</taxon>
        <taxon>Strongyloidea</taxon>
        <taxon>Strongylidae</taxon>
        <taxon>Cylicostephanus</taxon>
    </lineage>
</organism>
<dbReference type="AlphaFoldDB" id="A0A3P7PGY0"/>
<proteinExistence type="predicted"/>
<evidence type="ECO:0000313" key="1">
    <source>
        <dbReference type="EMBL" id="VDN19282.1"/>
    </source>
</evidence>
<dbReference type="Proteomes" id="UP000271889">
    <property type="component" value="Unassembled WGS sequence"/>
</dbReference>
<protein>
    <submittedName>
        <fullName evidence="1">Uncharacterized protein</fullName>
    </submittedName>
</protein>
<evidence type="ECO:0000313" key="2">
    <source>
        <dbReference type="Proteomes" id="UP000271889"/>
    </source>
</evidence>